<reference evidence="1" key="1">
    <citation type="submission" date="2022-06" db="EMBL/GenBank/DDBJ databases">
        <title>Draft genome sequence of Burkholderia glumae strain GR20004 isolated from rice panicle showing bacterial panicle blight.</title>
        <authorList>
            <person name="Choi S.Y."/>
            <person name="Lee Y.H."/>
        </authorList>
    </citation>
    <scope>NUCLEOTIDE SEQUENCE</scope>
    <source>
        <strain evidence="1">GR20004</strain>
    </source>
</reference>
<dbReference type="RefSeq" id="WP_234038091.1">
    <property type="nucleotide sequence ID" value="NZ_CP033642.1"/>
</dbReference>
<dbReference type="EMBL" id="CP099583">
    <property type="protein sequence ID" value="USS42396.1"/>
    <property type="molecule type" value="Genomic_DNA"/>
</dbReference>
<sequence length="51" mass="5670">MASGNGRCRDWWRCCARWPALAPGIETGRAGTLLDRLARDETRRGAGVRRA</sequence>
<protein>
    <submittedName>
        <fullName evidence="1">Uncharacterized protein</fullName>
    </submittedName>
</protein>
<dbReference type="Proteomes" id="UP001056386">
    <property type="component" value="Chromosome 2"/>
</dbReference>
<evidence type="ECO:0000313" key="1">
    <source>
        <dbReference type="EMBL" id="USS42396.1"/>
    </source>
</evidence>
<keyword evidence="2" id="KW-1185">Reference proteome</keyword>
<proteinExistence type="predicted"/>
<evidence type="ECO:0000313" key="2">
    <source>
        <dbReference type="Proteomes" id="UP001056386"/>
    </source>
</evidence>
<organism evidence="1 2">
    <name type="scientific">Burkholderia glumae</name>
    <name type="common">Pseudomonas glumae</name>
    <dbReference type="NCBI Taxonomy" id="337"/>
    <lineage>
        <taxon>Bacteria</taxon>
        <taxon>Pseudomonadati</taxon>
        <taxon>Pseudomonadota</taxon>
        <taxon>Betaproteobacteria</taxon>
        <taxon>Burkholderiales</taxon>
        <taxon>Burkholderiaceae</taxon>
        <taxon>Burkholderia</taxon>
    </lineage>
</organism>
<accession>A0ABY5B9S6</accession>
<gene>
    <name evidence="1" type="ORF">NFI99_09270</name>
</gene>
<name>A0ABY5B9S6_BURGL</name>